<reference evidence="1 2" key="1">
    <citation type="submission" date="2024-09" db="EMBL/GenBank/DDBJ databases">
        <title>Rethinking Asexuality: The Enigmatic Case of Functional Sexual Genes in Lepraria (Stereocaulaceae).</title>
        <authorList>
            <person name="Doellman M."/>
            <person name="Sun Y."/>
            <person name="Barcenas-Pena A."/>
            <person name="Lumbsch H.T."/>
            <person name="Grewe F."/>
        </authorList>
    </citation>
    <scope>NUCLEOTIDE SEQUENCE [LARGE SCALE GENOMIC DNA]</scope>
    <source>
        <strain evidence="1 2">Mercado 3170</strain>
    </source>
</reference>
<protein>
    <submittedName>
        <fullName evidence="1">Uncharacterized protein</fullName>
    </submittedName>
</protein>
<dbReference type="Proteomes" id="UP001590950">
    <property type="component" value="Unassembled WGS sequence"/>
</dbReference>
<dbReference type="EMBL" id="JBEFKJ010000044">
    <property type="protein sequence ID" value="KAL2037114.1"/>
    <property type="molecule type" value="Genomic_DNA"/>
</dbReference>
<organism evidence="1 2">
    <name type="scientific">Stereocaulon virgatum</name>
    <dbReference type="NCBI Taxonomy" id="373712"/>
    <lineage>
        <taxon>Eukaryota</taxon>
        <taxon>Fungi</taxon>
        <taxon>Dikarya</taxon>
        <taxon>Ascomycota</taxon>
        <taxon>Pezizomycotina</taxon>
        <taxon>Lecanoromycetes</taxon>
        <taxon>OSLEUM clade</taxon>
        <taxon>Lecanoromycetidae</taxon>
        <taxon>Lecanorales</taxon>
        <taxon>Lecanorineae</taxon>
        <taxon>Stereocaulaceae</taxon>
        <taxon>Stereocaulon</taxon>
    </lineage>
</organism>
<name>A0ABR3ZX68_9LECA</name>
<comment type="caution">
    <text evidence="1">The sequence shown here is derived from an EMBL/GenBank/DDBJ whole genome shotgun (WGS) entry which is preliminary data.</text>
</comment>
<sequence>MTVCDTDIVMFGGGWNYPESAHLVADLQPWVYTLDTSKIDFDQQQPNNSALIRSLNESEDWMQAQHSTRHRDSVSLATEFTNVSEPQKITTSL</sequence>
<gene>
    <name evidence="1" type="ORF">N7G274_010110</name>
</gene>
<keyword evidence="2" id="KW-1185">Reference proteome</keyword>
<proteinExistence type="predicted"/>
<accession>A0ABR3ZX68</accession>
<evidence type="ECO:0000313" key="2">
    <source>
        <dbReference type="Proteomes" id="UP001590950"/>
    </source>
</evidence>
<evidence type="ECO:0000313" key="1">
    <source>
        <dbReference type="EMBL" id="KAL2037114.1"/>
    </source>
</evidence>